<feature type="compositionally biased region" description="Polar residues" evidence="6">
    <location>
        <begin position="608"/>
        <end position="626"/>
    </location>
</feature>
<dbReference type="STRING" id="698492.A0A0E9NCQ1"/>
<evidence type="ECO:0008006" key="9">
    <source>
        <dbReference type="Google" id="ProtNLM"/>
    </source>
</evidence>
<feature type="compositionally biased region" description="Acidic residues" evidence="6">
    <location>
        <begin position="170"/>
        <end position="187"/>
    </location>
</feature>
<evidence type="ECO:0000313" key="7">
    <source>
        <dbReference type="EMBL" id="GAO47578.1"/>
    </source>
</evidence>
<feature type="compositionally biased region" description="Polar residues" evidence="6">
    <location>
        <begin position="114"/>
        <end position="139"/>
    </location>
</feature>
<feature type="compositionally biased region" description="Polar residues" evidence="6">
    <location>
        <begin position="634"/>
        <end position="671"/>
    </location>
</feature>
<protein>
    <recommendedName>
        <fullName evidence="9">Transcriptional regulatory protein DEP1</fullName>
    </recommendedName>
</protein>
<dbReference type="EMBL" id="BACD03000010">
    <property type="protein sequence ID" value="GAO47578.1"/>
    <property type="molecule type" value="Genomic_DNA"/>
</dbReference>
<feature type="region of interest" description="Disordered" evidence="6">
    <location>
        <begin position="91"/>
        <end position="140"/>
    </location>
</feature>
<organism evidence="7 8">
    <name type="scientific">Saitoella complicata (strain BCRC 22490 / CBS 7301 / JCM 7358 / NBRC 10748 / NRRL Y-17804)</name>
    <dbReference type="NCBI Taxonomy" id="698492"/>
    <lineage>
        <taxon>Eukaryota</taxon>
        <taxon>Fungi</taxon>
        <taxon>Dikarya</taxon>
        <taxon>Ascomycota</taxon>
        <taxon>Taphrinomycotina</taxon>
        <taxon>Taphrinomycotina incertae sedis</taxon>
        <taxon>Saitoella</taxon>
    </lineage>
</organism>
<dbReference type="AlphaFoldDB" id="A0A0E9NCQ1"/>
<name>A0A0E9NCQ1_SAICN</name>
<dbReference type="Pfam" id="PF08598">
    <property type="entry name" value="Sds3"/>
    <property type="match status" value="1"/>
</dbReference>
<proteinExistence type="predicted"/>
<keyword evidence="4" id="KW-0804">Transcription</keyword>
<dbReference type="InterPro" id="IPR013907">
    <property type="entry name" value="Sds3"/>
</dbReference>
<accession>A0A0E9NCQ1</accession>
<dbReference type="GO" id="GO:0010468">
    <property type="term" value="P:regulation of gene expression"/>
    <property type="evidence" value="ECO:0007669"/>
    <property type="project" value="UniProtKB-ARBA"/>
</dbReference>
<feature type="compositionally biased region" description="Basic and acidic residues" evidence="6">
    <location>
        <begin position="313"/>
        <end position="330"/>
    </location>
</feature>
<feature type="region of interest" description="Disordered" evidence="6">
    <location>
        <begin position="159"/>
        <end position="353"/>
    </location>
</feature>
<evidence type="ECO:0000256" key="3">
    <source>
        <dbReference type="ARBA" id="ARBA00023015"/>
    </source>
</evidence>
<feature type="compositionally biased region" description="Acidic residues" evidence="6">
    <location>
        <begin position="333"/>
        <end position="348"/>
    </location>
</feature>
<keyword evidence="3" id="KW-0805">Transcription regulation</keyword>
<evidence type="ECO:0000256" key="1">
    <source>
        <dbReference type="ARBA" id="ARBA00004123"/>
    </source>
</evidence>
<feature type="compositionally biased region" description="Polar residues" evidence="6">
    <location>
        <begin position="749"/>
        <end position="758"/>
    </location>
</feature>
<comment type="subcellular location">
    <subcellularLocation>
        <location evidence="1">Nucleus</location>
    </subcellularLocation>
</comment>
<feature type="region of interest" description="Disordered" evidence="6">
    <location>
        <begin position="608"/>
        <end position="686"/>
    </location>
</feature>
<reference evidence="7 8" key="2">
    <citation type="journal article" date="2014" name="J. Gen. Appl. Microbiol.">
        <title>The early diverging ascomycetous budding yeast Saitoella complicata has three histone deacetylases belonging to the Clr6, Hos2, and Rpd3 lineages.</title>
        <authorList>
            <person name="Nishida H."/>
            <person name="Matsumoto T."/>
            <person name="Kondo S."/>
            <person name="Hamamoto M."/>
            <person name="Yoshikawa H."/>
        </authorList>
    </citation>
    <scope>NUCLEOTIDE SEQUENCE [LARGE SCALE GENOMIC DNA]</scope>
    <source>
        <strain evidence="7 8">NRRL Y-17804</strain>
    </source>
</reference>
<feature type="compositionally biased region" description="Low complexity" evidence="6">
    <location>
        <begin position="672"/>
        <end position="685"/>
    </location>
</feature>
<gene>
    <name evidence="7" type="ORF">G7K_1780-t1</name>
</gene>
<dbReference type="Gene3D" id="1.20.5.1500">
    <property type="match status" value="1"/>
</dbReference>
<evidence type="ECO:0000256" key="5">
    <source>
        <dbReference type="ARBA" id="ARBA00023242"/>
    </source>
</evidence>
<sequence length="772" mass="84140">MTGELSKERTKQKRSQAAPPAKGPRAPAEQSRAAQSSVRQRSQVPREEQTMDFSPPSKPSADARSRDSANVGSSTAAEAATYEAAESLISAFAGAQPRQHDDQPTDNLMDDSYDANTEQSNSNNDKGRSTSVPSHSNYQEGASALAELAFASAGQSSLREVYPPLGESVKDEEEDDESSLSELDSEAETERADGDAPDEPVDSVEEAEEQEDTDDTNQAANPLSMLAAAGQVASPAPVAPIAGPAAMQMTGKRLHMDSPTPSAMGRKRKRSLIGGDQPSVGGLLSRTPSPEPDLDLDMDMDKEDEEEDEEELRQETPRKKQKEEYTKEPVESLPEEDDAAAVEEEADDERAQTRGEARDLLTELETKFAKLRDQLFKETLGDLDKDIEMVNDGTHPELVLQMELIADNRTKRLKLAEATKRFCIQNIRNEHDAMEYHTRMQFIQEKAKLRQSMITEISAKWFQVHRERRVLDMPVPEFGYQVPDRRSTQLKQRRAYDLEVMILTGLKKYIGFPAAPDVSGATNEEAMSDLDAIRATPAPAVYQTHYSGYPRTHDPYMQASINTYQPQQQNYPQMHQMQHIVPQAAAVHHQYASPMSAHYAPMLSRPMSQHQYASSLGLQQTPQSQMGAGGPQSPVRQQHQQGHPAPQNSLPQALSPPLKQQSTATGSGPNGSVSSAVDSEMSSSVQNKLPPIAALADKPSVPAMDQKDTAAPTLDTGLAKLPELKNEPGGSPPSIRLPSLDGHTRLPPITSTTSSSMNGGPKIEAAGSAGIL</sequence>
<dbReference type="OMA" id="TCKETAM"/>
<keyword evidence="2" id="KW-0678">Repressor</keyword>
<reference evidence="7 8" key="1">
    <citation type="journal article" date="2011" name="J. Gen. Appl. Microbiol.">
        <title>Draft genome sequencing of the enigmatic yeast Saitoella complicata.</title>
        <authorList>
            <person name="Nishida H."/>
            <person name="Hamamoto M."/>
            <person name="Sugiyama J."/>
        </authorList>
    </citation>
    <scope>NUCLEOTIDE SEQUENCE [LARGE SCALE GENOMIC DNA]</scope>
    <source>
        <strain evidence="7 8">NRRL Y-17804</strain>
    </source>
</reference>
<evidence type="ECO:0000256" key="6">
    <source>
        <dbReference type="SAM" id="MobiDB-lite"/>
    </source>
</evidence>
<dbReference type="SMART" id="SM01401">
    <property type="entry name" value="Sds3"/>
    <property type="match status" value="1"/>
</dbReference>
<dbReference type="GO" id="GO:0005654">
    <property type="term" value="C:nucleoplasm"/>
    <property type="evidence" value="ECO:0007669"/>
    <property type="project" value="UniProtKB-ARBA"/>
</dbReference>
<comment type="caution">
    <text evidence="7">The sequence shown here is derived from an EMBL/GenBank/DDBJ whole genome shotgun (WGS) entry which is preliminary data.</text>
</comment>
<evidence type="ECO:0000313" key="8">
    <source>
        <dbReference type="Proteomes" id="UP000033140"/>
    </source>
</evidence>
<feature type="compositionally biased region" description="Acidic residues" evidence="6">
    <location>
        <begin position="195"/>
        <end position="215"/>
    </location>
</feature>
<evidence type="ECO:0000256" key="4">
    <source>
        <dbReference type="ARBA" id="ARBA00023163"/>
    </source>
</evidence>
<evidence type="ECO:0000256" key="2">
    <source>
        <dbReference type="ARBA" id="ARBA00022491"/>
    </source>
</evidence>
<keyword evidence="5" id="KW-0539">Nucleus</keyword>
<keyword evidence="8" id="KW-1185">Reference proteome</keyword>
<feature type="compositionally biased region" description="Low complexity" evidence="6">
    <location>
        <begin position="233"/>
        <end position="246"/>
    </location>
</feature>
<dbReference type="Proteomes" id="UP000033140">
    <property type="component" value="Unassembled WGS sequence"/>
</dbReference>
<feature type="region of interest" description="Disordered" evidence="6">
    <location>
        <begin position="713"/>
        <end position="772"/>
    </location>
</feature>
<dbReference type="PANTHER" id="PTHR21964">
    <property type="entry name" value="BREAST CANCER METASTASIS-SUPPRESSOR 1"/>
    <property type="match status" value="1"/>
</dbReference>
<reference evidence="7 8" key="3">
    <citation type="journal article" date="2015" name="Genome Announc.">
        <title>Draft Genome Sequence of the Archiascomycetous Yeast Saitoella complicata.</title>
        <authorList>
            <person name="Yamauchi K."/>
            <person name="Kondo S."/>
            <person name="Hamamoto M."/>
            <person name="Takahashi Y."/>
            <person name="Ogura Y."/>
            <person name="Hayashi T."/>
            <person name="Nishida H."/>
        </authorList>
    </citation>
    <scope>NUCLEOTIDE SEQUENCE [LARGE SCALE GENOMIC DNA]</scope>
    <source>
        <strain evidence="7 8">NRRL Y-17804</strain>
    </source>
</reference>
<feature type="region of interest" description="Disordered" evidence="6">
    <location>
        <begin position="1"/>
        <end position="79"/>
    </location>
</feature>
<feature type="compositionally biased region" description="Low complexity" evidence="6">
    <location>
        <begin position="17"/>
        <end position="43"/>
    </location>
</feature>
<feature type="compositionally biased region" description="Acidic residues" evidence="6">
    <location>
        <begin position="292"/>
        <end position="312"/>
    </location>
</feature>